<dbReference type="Pfam" id="PF10988">
    <property type="entry name" value="DUF2807"/>
    <property type="match status" value="1"/>
</dbReference>
<dbReference type="RefSeq" id="WP_256508150.1">
    <property type="nucleotide sequence ID" value="NZ_CP101740.1"/>
</dbReference>
<evidence type="ECO:0000259" key="2">
    <source>
        <dbReference type="Pfam" id="PF10988"/>
    </source>
</evidence>
<dbReference type="InterPro" id="IPR021255">
    <property type="entry name" value="DUF2807"/>
</dbReference>
<organism evidence="3 4">
    <name type="scientific">Sphingomonas qomolangmaensis</name>
    <dbReference type="NCBI Taxonomy" id="2918765"/>
    <lineage>
        <taxon>Bacteria</taxon>
        <taxon>Pseudomonadati</taxon>
        <taxon>Pseudomonadota</taxon>
        <taxon>Alphaproteobacteria</taxon>
        <taxon>Sphingomonadales</taxon>
        <taxon>Sphingomonadaceae</taxon>
        <taxon>Sphingomonas</taxon>
    </lineage>
</organism>
<evidence type="ECO:0000256" key="1">
    <source>
        <dbReference type="SAM" id="SignalP"/>
    </source>
</evidence>
<keyword evidence="1" id="KW-0732">Signal</keyword>
<reference evidence="3" key="1">
    <citation type="submission" date="2022-07" db="EMBL/GenBank/DDBJ databases">
        <title>Sphingomonas sp. nov., a novel bacterium isolated from the north slope of the Mount Everest.</title>
        <authorList>
            <person name="Cui X."/>
            <person name="Liu Y."/>
        </authorList>
    </citation>
    <scope>NUCLEOTIDE SEQUENCE</scope>
    <source>
        <strain evidence="3">S5-59</strain>
    </source>
</reference>
<feature type="chain" id="PRO_5046132720" evidence="1">
    <location>
        <begin position="21"/>
        <end position="232"/>
    </location>
</feature>
<evidence type="ECO:0000313" key="3">
    <source>
        <dbReference type="EMBL" id="UUL84319.1"/>
    </source>
</evidence>
<name>A0ABY5LEX1_9SPHN</name>
<proteinExistence type="predicted"/>
<gene>
    <name evidence="3" type="ORF">NMP03_15920</name>
</gene>
<keyword evidence="4" id="KW-1185">Reference proteome</keyword>
<dbReference type="Proteomes" id="UP001058533">
    <property type="component" value="Chromosome"/>
</dbReference>
<accession>A0ABY5LEX1</accession>
<feature type="domain" description="Putative auto-transporter adhesin head GIN" evidence="2">
    <location>
        <begin position="30"/>
        <end position="215"/>
    </location>
</feature>
<dbReference type="EMBL" id="CP101740">
    <property type="protein sequence ID" value="UUL84319.1"/>
    <property type="molecule type" value="Genomic_DNA"/>
</dbReference>
<sequence>MIRILLAAALLSTLPAPAHAEDRRVMVTGFDSIRVEGPFDVELRTGGATGATISGEARALDGVAVRVEDRVLVISANPNSWGGWPDARAATPRIVATAPAIRSATLVGNGRLAIDRMASQQVTIDMSGSGTLRVAAIAADEFRATLTGAGSLEVRGTTARARFASNGANRIDAASLAVRDLTVLSQSPSESSFSASETANITAVGLGQVTVSGKAACTVAGPGPVLCGNRTQ</sequence>
<protein>
    <submittedName>
        <fullName evidence="3">DUF2807 domain-containing protein</fullName>
    </submittedName>
</protein>
<feature type="signal peptide" evidence="1">
    <location>
        <begin position="1"/>
        <end position="20"/>
    </location>
</feature>
<dbReference type="Gene3D" id="2.160.20.120">
    <property type="match status" value="1"/>
</dbReference>
<evidence type="ECO:0000313" key="4">
    <source>
        <dbReference type="Proteomes" id="UP001058533"/>
    </source>
</evidence>